<comment type="caution">
    <text evidence="1">The sequence shown here is derived from an EMBL/GenBank/DDBJ whole genome shotgun (WGS) entry which is preliminary data.</text>
</comment>
<protein>
    <submittedName>
        <fullName evidence="1">Transmembrane protein</fullName>
    </submittedName>
</protein>
<evidence type="ECO:0000313" key="1">
    <source>
        <dbReference type="EMBL" id="KAJ4702963.1"/>
    </source>
</evidence>
<keyword evidence="1" id="KW-0812">Transmembrane</keyword>
<dbReference type="Proteomes" id="UP001164539">
    <property type="component" value="Chromosome 13"/>
</dbReference>
<keyword evidence="1" id="KW-0472">Membrane</keyword>
<reference evidence="1 2" key="1">
    <citation type="journal article" date="2023" name="Science">
        <title>Complex scaffold remodeling in plant triterpene biosynthesis.</title>
        <authorList>
            <person name="De La Pena R."/>
            <person name="Hodgson H."/>
            <person name="Liu J.C."/>
            <person name="Stephenson M.J."/>
            <person name="Martin A.C."/>
            <person name="Owen C."/>
            <person name="Harkess A."/>
            <person name="Leebens-Mack J."/>
            <person name="Jimenez L.E."/>
            <person name="Osbourn A."/>
            <person name="Sattely E.S."/>
        </authorList>
    </citation>
    <scope>NUCLEOTIDE SEQUENCE [LARGE SCALE GENOMIC DNA]</scope>
    <source>
        <strain evidence="2">cv. JPN11</strain>
        <tissue evidence="1">Leaf</tissue>
    </source>
</reference>
<sequence>MVSSSVIATVIASYMPLITILLIRATLARELRPSDHGLEYQSPPPSSGKSSPQMTSFFKGSSSPSTSSNVALPRALNSTDDSWWTARHSRGRDHVKHVMLVASLVCGLTGVVLLVVSAFIYFFRFQDRNSSPSSSSARLSNNK</sequence>
<dbReference type="EMBL" id="CM051406">
    <property type="protein sequence ID" value="KAJ4702963.1"/>
    <property type="molecule type" value="Genomic_DNA"/>
</dbReference>
<accession>A0ACC1WV91</accession>
<organism evidence="1 2">
    <name type="scientific">Melia azedarach</name>
    <name type="common">Chinaberry tree</name>
    <dbReference type="NCBI Taxonomy" id="155640"/>
    <lineage>
        <taxon>Eukaryota</taxon>
        <taxon>Viridiplantae</taxon>
        <taxon>Streptophyta</taxon>
        <taxon>Embryophyta</taxon>
        <taxon>Tracheophyta</taxon>
        <taxon>Spermatophyta</taxon>
        <taxon>Magnoliopsida</taxon>
        <taxon>eudicotyledons</taxon>
        <taxon>Gunneridae</taxon>
        <taxon>Pentapetalae</taxon>
        <taxon>rosids</taxon>
        <taxon>malvids</taxon>
        <taxon>Sapindales</taxon>
        <taxon>Meliaceae</taxon>
        <taxon>Melia</taxon>
    </lineage>
</organism>
<proteinExistence type="predicted"/>
<name>A0ACC1WV91_MELAZ</name>
<gene>
    <name evidence="1" type="ORF">OWV82_022940</name>
</gene>
<evidence type="ECO:0000313" key="2">
    <source>
        <dbReference type="Proteomes" id="UP001164539"/>
    </source>
</evidence>
<keyword evidence="2" id="KW-1185">Reference proteome</keyword>